<dbReference type="InterPro" id="IPR037151">
    <property type="entry name" value="AlkB-like_sf"/>
</dbReference>
<dbReference type="AlphaFoldDB" id="A0A7S1Z980"/>
<proteinExistence type="predicted"/>
<dbReference type="EMBL" id="HBGN01019170">
    <property type="protein sequence ID" value="CAD9332214.1"/>
    <property type="molecule type" value="Transcribed_RNA"/>
</dbReference>
<evidence type="ECO:0000259" key="1">
    <source>
        <dbReference type="PROSITE" id="PS51471"/>
    </source>
</evidence>
<dbReference type="InterPro" id="IPR032857">
    <property type="entry name" value="ALKBH4"/>
</dbReference>
<protein>
    <recommendedName>
        <fullName evidence="1">Fe2OG dioxygenase domain-containing protein</fullName>
    </recommendedName>
</protein>
<dbReference type="Pfam" id="PF13532">
    <property type="entry name" value="2OG-FeII_Oxy_2"/>
    <property type="match status" value="1"/>
</dbReference>
<evidence type="ECO:0000313" key="2">
    <source>
        <dbReference type="EMBL" id="CAD9332214.1"/>
    </source>
</evidence>
<dbReference type="PROSITE" id="PS51471">
    <property type="entry name" value="FE2OG_OXY"/>
    <property type="match status" value="1"/>
</dbReference>
<dbReference type="SUPFAM" id="SSF51197">
    <property type="entry name" value="Clavaminate synthase-like"/>
    <property type="match status" value="1"/>
</dbReference>
<name>A0A7S1Z980_9STRA</name>
<reference evidence="2" key="1">
    <citation type="submission" date="2021-01" db="EMBL/GenBank/DDBJ databases">
        <authorList>
            <person name="Corre E."/>
            <person name="Pelletier E."/>
            <person name="Niang G."/>
            <person name="Scheremetjew M."/>
            <person name="Finn R."/>
            <person name="Kale V."/>
            <person name="Holt S."/>
            <person name="Cochrane G."/>
            <person name="Meng A."/>
            <person name="Brown T."/>
            <person name="Cohen L."/>
        </authorList>
    </citation>
    <scope>NUCLEOTIDE SEQUENCE</scope>
    <source>
        <strain evidence="2">Pop2</strain>
    </source>
</reference>
<organism evidence="2">
    <name type="scientific">Ditylum brightwellii</name>
    <dbReference type="NCBI Taxonomy" id="49249"/>
    <lineage>
        <taxon>Eukaryota</taxon>
        <taxon>Sar</taxon>
        <taxon>Stramenopiles</taxon>
        <taxon>Ochrophyta</taxon>
        <taxon>Bacillariophyta</taxon>
        <taxon>Mediophyceae</taxon>
        <taxon>Lithodesmiophycidae</taxon>
        <taxon>Lithodesmiales</taxon>
        <taxon>Lithodesmiaceae</taxon>
        <taxon>Ditylum</taxon>
    </lineage>
</organism>
<accession>A0A7S1Z980</accession>
<dbReference type="GO" id="GO:0032451">
    <property type="term" value="F:demethylase activity"/>
    <property type="evidence" value="ECO:0007669"/>
    <property type="project" value="TreeGrafter"/>
</dbReference>
<sequence length="311" mass="34977">MNVNVNDNHLTNEDVEEYIEKYTKDGRGWDVLAGLMERTRRIDFTSLPKNEQNEALDWSSTCNFTTNDERGGGTTTTIIEKNGSSNDATIQNDMTTKVNTNSKQELTPKTTTTTTKSKKGTYPNINQCTLNEYAPGQGIGSHIDTISAFDDGLLSLSLGSGVVMEFRYQGSVETKKLVYLPPKSLLLMSKEARYEWEHYIVTRSTDTVEGVVKRREKRISLTFRTALQEEENKETKMGVLSPPPSPMARVESCIFPPKWGIQKEDALQSILPKNNATDTTIITTTTTNNKNNNNMFTKIVRYPHLPSQMTI</sequence>
<dbReference type="InterPro" id="IPR005123">
    <property type="entry name" value="Oxoglu/Fe-dep_dioxygenase_dom"/>
</dbReference>
<feature type="domain" description="Fe2OG dioxygenase" evidence="1">
    <location>
        <begin position="124"/>
        <end position="227"/>
    </location>
</feature>
<dbReference type="GO" id="GO:0016491">
    <property type="term" value="F:oxidoreductase activity"/>
    <property type="evidence" value="ECO:0007669"/>
    <property type="project" value="TreeGrafter"/>
</dbReference>
<dbReference type="GO" id="GO:0070988">
    <property type="term" value="P:demethylation"/>
    <property type="evidence" value="ECO:0007669"/>
    <property type="project" value="InterPro"/>
</dbReference>
<dbReference type="Gene3D" id="2.60.120.590">
    <property type="entry name" value="Alpha-ketoglutarate-dependent dioxygenase AlkB-like"/>
    <property type="match status" value="1"/>
</dbReference>
<dbReference type="InterPro" id="IPR027450">
    <property type="entry name" value="AlkB-like"/>
</dbReference>
<dbReference type="PANTHER" id="PTHR12463:SF1">
    <property type="entry name" value="2-OXOGLUTARATE AND FE-DEPENDENT OXYGENASE FAMILY PROTEIN"/>
    <property type="match status" value="1"/>
</dbReference>
<gene>
    <name evidence="2" type="ORF">DBRI1063_LOCUS12192</name>
</gene>
<dbReference type="PANTHER" id="PTHR12463">
    <property type="entry name" value="OXYGENASE-RELATED"/>
    <property type="match status" value="1"/>
</dbReference>